<feature type="domain" description="Right handed beta helix" evidence="1">
    <location>
        <begin position="116"/>
        <end position="280"/>
    </location>
</feature>
<dbReference type="InterPro" id="IPR006626">
    <property type="entry name" value="PbH1"/>
</dbReference>
<reference evidence="2" key="1">
    <citation type="journal article" date="2014" name="Front. Microbiol.">
        <title>High frequency of phylogenetically diverse reductive dehalogenase-homologous genes in deep subseafloor sedimentary metagenomes.</title>
        <authorList>
            <person name="Kawai M."/>
            <person name="Futagami T."/>
            <person name="Toyoda A."/>
            <person name="Takaki Y."/>
            <person name="Nishi S."/>
            <person name="Hori S."/>
            <person name="Arai W."/>
            <person name="Tsubouchi T."/>
            <person name="Morono Y."/>
            <person name="Uchiyama I."/>
            <person name="Ito T."/>
            <person name="Fujiyama A."/>
            <person name="Inagaki F."/>
            <person name="Takami H."/>
        </authorList>
    </citation>
    <scope>NUCLEOTIDE SEQUENCE</scope>
    <source>
        <strain evidence="2">Expedition CK06-06</strain>
    </source>
</reference>
<dbReference type="PANTHER" id="PTHR36453:SF1">
    <property type="entry name" value="RIGHT HANDED BETA HELIX DOMAIN-CONTAINING PROTEIN"/>
    <property type="match status" value="1"/>
</dbReference>
<feature type="non-terminal residue" evidence="2">
    <location>
        <position position="311"/>
    </location>
</feature>
<dbReference type="PANTHER" id="PTHR36453">
    <property type="entry name" value="SECRETED PROTEIN-RELATED"/>
    <property type="match status" value="1"/>
</dbReference>
<accession>X1GIY7</accession>
<dbReference type="InterPro" id="IPR039448">
    <property type="entry name" value="Beta_helix"/>
</dbReference>
<name>X1GIY7_9ZZZZ</name>
<proteinExistence type="predicted"/>
<comment type="caution">
    <text evidence="2">The sequence shown here is derived from an EMBL/GenBank/DDBJ whole genome shotgun (WGS) entry which is preliminary data.</text>
</comment>
<dbReference type="EMBL" id="BARU01010076">
    <property type="protein sequence ID" value="GAH44820.1"/>
    <property type="molecule type" value="Genomic_DNA"/>
</dbReference>
<organism evidence="2">
    <name type="scientific">marine sediment metagenome</name>
    <dbReference type="NCBI Taxonomy" id="412755"/>
    <lineage>
        <taxon>unclassified sequences</taxon>
        <taxon>metagenomes</taxon>
        <taxon>ecological metagenomes</taxon>
    </lineage>
</organism>
<sequence length="311" mass="35008">ANNYIQHINISGLTFCDADYILPKEGIPTIRDVGDIWFPSAVTLKGVRECVFENNTIRNTGTYGLDLTGDAIRVIGNKIYDTGSGGIITRSYGKHRNVIMYNHIHHCGDIFHSAVGINIDDGGGLIANNLIHHTSHSGIYVRHHTTDYGQGPERSNQEQGLIIEYNEIYDVMHGMSDGAGIFVRDDHIVIRNNLIYDVWAAPEGLGSPGWGIYLGCETRNCLVENNVVYRARAGQMIWFMNRNNTIFNNIFLDGARSQINYSNSGDAYHHNIRLLRNIISFSDPDASLYRVEHSSGRSMPMESDYNLILWW</sequence>
<dbReference type="AlphaFoldDB" id="X1GIY7"/>
<dbReference type="InterPro" id="IPR011050">
    <property type="entry name" value="Pectin_lyase_fold/virulence"/>
</dbReference>
<dbReference type="Pfam" id="PF13229">
    <property type="entry name" value="Beta_helix"/>
    <property type="match status" value="1"/>
</dbReference>
<evidence type="ECO:0000313" key="2">
    <source>
        <dbReference type="EMBL" id="GAH44820.1"/>
    </source>
</evidence>
<protein>
    <recommendedName>
        <fullName evidence="1">Right handed beta helix domain-containing protein</fullName>
    </recommendedName>
</protein>
<dbReference type="SUPFAM" id="SSF51126">
    <property type="entry name" value="Pectin lyase-like"/>
    <property type="match status" value="1"/>
</dbReference>
<gene>
    <name evidence="2" type="ORF">S03H2_19312</name>
</gene>
<feature type="non-terminal residue" evidence="2">
    <location>
        <position position="1"/>
    </location>
</feature>
<dbReference type="Gene3D" id="2.160.20.10">
    <property type="entry name" value="Single-stranded right-handed beta-helix, Pectin lyase-like"/>
    <property type="match status" value="2"/>
</dbReference>
<dbReference type="InterPro" id="IPR012334">
    <property type="entry name" value="Pectin_lyas_fold"/>
</dbReference>
<dbReference type="SMART" id="SM00710">
    <property type="entry name" value="PbH1"/>
    <property type="match status" value="6"/>
</dbReference>
<evidence type="ECO:0000259" key="1">
    <source>
        <dbReference type="Pfam" id="PF13229"/>
    </source>
</evidence>